<dbReference type="Proteomes" id="UP000259030">
    <property type="component" value="Plasmid pDFI1"/>
</dbReference>
<geneLocation type="plasmid" evidence="2">
    <name>pdfi1</name>
</geneLocation>
<proteinExistence type="predicted"/>
<dbReference type="EMBL" id="CP021082">
    <property type="protein sequence ID" value="ASN82760.1"/>
    <property type="molecule type" value="Genomic_DNA"/>
</dbReference>
<dbReference type="KEGG" id="dfc:DFI_16525"/>
<gene>
    <name evidence="1" type="ORF">DFI_16525</name>
</gene>
<reference evidence="1 2" key="1">
    <citation type="submission" date="2017-05" db="EMBL/GenBank/DDBJ databases">
        <title>The complete genome sequence of Deinococcus ficus isolated from the rhizosphere of the Ficus religiosa L. in Taiwan.</title>
        <authorList>
            <person name="Wu K.-M."/>
            <person name="Liao T.-L."/>
            <person name="Liu Y.-M."/>
            <person name="Young C.-C."/>
            <person name="Tsai S.-F."/>
        </authorList>
    </citation>
    <scope>NUCLEOTIDE SEQUENCE [LARGE SCALE GENOMIC DNA]</scope>
    <source>
        <strain evidence="1 2">CC-FR2-10</strain>
        <plasmid evidence="2">pdfi1</plasmid>
    </source>
</reference>
<name>A0A221T1K6_9DEIO</name>
<dbReference type="RefSeq" id="WP_051308232.1">
    <property type="nucleotide sequence ID" value="NZ_CP021082.1"/>
</dbReference>
<dbReference type="Gene3D" id="3.40.50.300">
    <property type="entry name" value="P-loop containing nucleotide triphosphate hydrolases"/>
    <property type="match status" value="1"/>
</dbReference>
<evidence type="ECO:0000313" key="2">
    <source>
        <dbReference type="Proteomes" id="UP000259030"/>
    </source>
</evidence>
<dbReference type="AlphaFoldDB" id="A0A221T1K6"/>
<dbReference type="SUPFAM" id="SSF52540">
    <property type="entry name" value="P-loop containing nucleoside triphosphate hydrolases"/>
    <property type="match status" value="1"/>
</dbReference>
<dbReference type="InterPro" id="IPR027417">
    <property type="entry name" value="P-loop_NTPase"/>
</dbReference>
<keyword evidence="2" id="KW-1185">Reference proteome</keyword>
<protein>
    <submittedName>
        <fullName evidence="1">Uncharacterized protein</fullName>
    </submittedName>
</protein>
<evidence type="ECO:0000313" key="1">
    <source>
        <dbReference type="EMBL" id="ASN82760.1"/>
    </source>
</evidence>
<sequence length="185" mass="20602">MLYVIGGAAGSGKSTILPLLRASLPTVEWHDFDERWKGGGKVERQHLLEEWMQAALQAEGDFGLLGPCPLGEVLAAPSTPRLPGVRHLLLDVSDVERIARLRARSDGLASQDMLNWAAWMRAHQAYPDWRPDVLMDGSWHEMCWARWHERPGVSWPGVTVDVTGLTPERTAIRVVTWINGPAAPR</sequence>
<accession>A0A221T1K6</accession>
<keyword evidence="1" id="KW-0614">Plasmid</keyword>
<dbReference type="STRING" id="317577.GCA_000419625_02942"/>
<organism evidence="1 2">
    <name type="scientific">Deinococcus ficus</name>
    <dbReference type="NCBI Taxonomy" id="317577"/>
    <lineage>
        <taxon>Bacteria</taxon>
        <taxon>Thermotogati</taxon>
        <taxon>Deinococcota</taxon>
        <taxon>Deinococci</taxon>
        <taxon>Deinococcales</taxon>
        <taxon>Deinococcaceae</taxon>
        <taxon>Deinococcus</taxon>
    </lineage>
</organism>